<protein>
    <submittedName>
        <fullName evidence="1">Uncharacterized protein</fullName>
    </submittedName>
</protein>
<keyword evidence="2" id="KW-1185">Reference proteome</keyword>
<dbReference type="EMBL" id="MT732450">
    <property type="protein sequence ID" value="QQO97209.1"/>
    <property type="molecule type" value="Genomic_DNA"/>
</dbReference>
<organism evidence="1 2">
    <name type="scientific">Maribacter phage Colly_1</name>
    <dbReference type="NCBI Taxonomy" id="2745691"/>
    <lineage>
        <taxon>Viruses</taxon>
        <taxon>Duplodnaviria</taxon>
        <taxon>Heunggongvirae</taxon>
        <taxon>Uroviricota</taxon>
        <taxon>Caudoviricetes</taxon>
        <taxon>Molycolviridae</taxon>
        <taxon>Mollyvirus</taxon>
        <taxon>Mollyvirus colly</taxon>
    </lineage>
</organism>
<name>A0A8E4UXS1_9CAUD</name>
<sequence length="104" mass="12664">MIRLKFAISKRIPFVIRNFFYRIRFWLSYRINPRTHDTQLFINKLSNSNMVITSEELGQPYHNSKILESIDHLTLHNCVYKITHDKKRRMFVTTILYFNKKILS</sequence>
<evidence type="ECO:0000313" key="2">
    <source>
        <dbReference type="Proteomes" id="UP000693899"/>
    </source>
</evidence>
<accession>A0A8E4UXS1</accession>
<gene>
    <name evidence="1" type="ORF">Colly1_111</name>
</gene>
<proteinExistence type="predicted"/>
<dbReference type="Proteomes" id="UP000693899">
    <property type="component" value="Segment"/>
</dbReference>
<reference evidence="1" key="1">
    <citation type="submission" date="2020-07" db="EMBL/GenBank/DDBJ databases">
        <title>Highly diverse flavobacterial phages as mortality factor during North Sea spring blooms.</title>
        <authorList>
            <person name="Bartlau N."/>
            <person name="Wichels A."/>
            <person name="Krohne G."/>
            <person name="Adriaenssens E.M."/>
            <person name="Heins A."/>
            <person name="Fuchs B.M."/>
            <person name="Amann R."/>
            <person name="Moraru C."/>
        </authorList>
    </citation>
    <scope>NUCLEOTIDE SEQUENCE</scope>
</reference>
<evidence type="ECO:0000313" key="1">
    <source>
        <dbReference type="EMBL" id="QQO97209.1"/>
    </source>
</evidence>